<reference evidence="2 3" key="1">
    <citation type="submission" date="2024-04" db="EMBL/GenBank/DDBJ databases">
        <authorList>
            <person name="Rising A."/>
            <person name="Reimegard J."/>
            <person name="Sonavane S."/>
            <person name="Akerstrom W."/>
            <person name="Nylinder S."/>
            <person name="Hedman E."/>
            <person name="Kallberg Y."/>
        </authorList>
    </citation>
    <scope>NUCLEOTIDE SEQUENCE [LARGE SCALE GENOMIC DNA]</scope>
</reference>
<organism evidence="2 3">
    <name type="scientific">Larinioides sclopetarius</name>
    <dbReference type="NCBI Taxonomy" id="280406"/>
    <lineage>
        <taxon>Eukaryota</taxon>
        <taxon>Metazoa</taxon>
        <taxon>Ecdysozoa</taxon>
        <taxon>Arthropoda</taxon>
        <taxon>Chelicerata</taxon>
        <taxon>Arachnida</taxon>
        <taxon>Araneae</taxon>
        <taxon>Araneomorphae</taxon>
        <taxon>Entelegynae</taxon>
        <taxon>Araneoidea</taxon>
        <taxon>Araneidae</taxon>
        <taxon>Larinioides</taxon>
    </lineage>
</organism>
<dbReference type="AlphaFoldDB" id="A0AAV2AJ79"/>
<feature type="transmembrane region" description="Helical" evidence="1">
    <location>
        <begin position="96"/>
        <end position="116"/>
    </location>
</feature>
<sequence>MKSRQDILHVFKHLDAMRSHLSIISTIYTWEKRLKNFLILASIYHVLYSAIYSFCIVYYKYSKEEFAVVYWLEKSIDYQNILCAFSFFVVFTKKTIILGYFDVLNLLYSLVCFVIYQTCKEHLKTLNNQDGKGLETMYKM</sequence>
<evidence type="ECO:0000313" key="3">
    <source>
        <dbReference type="Proteomes" id="UP001497382"/>
    </source>
</evidence>
<proteinExistence type="predicted"/>
<accession>A0AAV2AJ79</accession>
<protein>
    <submittedName>
        <fullName evidence="2">Uncharacterized protein</fullName>
    </submittedName>
</protein>
<dbReference type="EMBL" id="CAXIEN010000175">
    <property type="protein sequence ID" value="CAL1284078.1"/>
    <property type="molecule type" value="Genomic_DNA"/>
</dbReference>
<gene>
    <name evidence="2" type="ORF">LARSCL_LOCUS12940</name>
</gene>
<feature type="non-terminal residue" evidence="2">
    <location>
        <position position="140"/>
    </location>
</feature>
<keyword evidence="1" id="KW-0812">Transmembrane</keyword>
<feature type="transmembrane region" description="Helical" evidence="1">
    <location>
        <begin position="37"/>
        <end position="59"/>
    </location>
</feature>
<evidence type="ECO:0000313" key="2">
    <source>
        <dbReference type="EMBL" id="CAL1284078.1"/>
    </source>
</evidence>
<keyword evidence="1" id="KW-0472">Membrane</keyword>
<keyword evidence="1" id="KW-1133">Transmembrane helix</keyword>
<comment type="caution">
    <text evidence="2">The sequence shown here is derived from an EMBL/GenBank/DDBJ whole genome shotgun (WGS) entry which is preliminary data.</text>
</comment>
<keyword evidence="3" id="KW-1185">Reference proteome</keyword>
<evidence type="ECO:0000256" key="1">
    <source>
        <dbReference type="SAM" id="Phobius"/>
    </source>
</evidence>
<name>A0AAV2AJ79_9ARAC</name>
<dbReference type="Proteomes" id="UP001497382">
    <property type="component" value="Unassembled WGS sequence"/>
</dbReference>